<evidence type="ECO:0000313" key="3">
    <source>
        <dbReference type="Proteomes" id="UP001221757"/>
    </source>
</evidence>
<feature type="compositionally biased region" description="Low complexity" evidence="1">
    <location>
        <begin position="55"/>
        <end position="71"/>
    </location>
</feature>
<feature type="compositionally biased region" description="Low complexity" evidence="1">
    <location>
        <begin position="39"/>
        <end position="50"/>
    </location>
</feature>
<feature type="region of interest" description="Disordered" evidence="1">
    <location>
        <begin position="55"/>
        <end position="115"/>
    </location>
</feature>
<sequence length="281" mass="30802">MRESTPTHGQHFTPHLLEVLRLLNHHISPLPSIPPPTTLPTATASATAAATTPPCPATYASAARPSSSESPINPDNHTLTRSGSSRRSPSPSPSPTLHDMPSPTTRSSAKKPPTQVIVRFDRQAASGRPQPTRTSPLDLKDAVEDALRSCFDTFPRFLAGIQWSRNRNLILHPDLGFCTEKFIAEQCKQIWTVLRPLLGLAGNHPCPSFETDEKWHSVVFHGVPMLADHRPEAYTWLALSTCTVSEDMHGELMDHSVLCGLEAFRTRCSVAILLAYEHSGT</sequence>
<proteinExistence type="predicted"/>
<feature type="region of interest" description="Disordered" evidence="1">
    <location>
        <begin position="31"/>
        <end position="50"/>
    </location>
</feature>
<gene>
    <name evidence="2" type="ORF">B0H17DRAFT_1088782</name>
</gene>
<dbReference type="AlphaFoldDB" id="A0AAD7CXV5"/>
<dbReference type="EMBL" id="JARKIE010000202">
    <property type="protein sequence ID" value="KAJ7667312.1"/>
    <property type="molecule type" value="Genomic_DNA"/>
</dbReference>
<evidence type="ECO:0000313" key="2">
    <source>
        <dbReference type="EMBL" id="KAJ7667312.1"/>
    </source>
</evidence>
<comment type="caution">
    <text evidence="2">The sequence shown here is derived from an EMBL/GenBank/DDBJ whole genome shotgun (WGS) entry which is preliminary data.</text>
</comment>
<accession>A0AAD7CXV5</accession>
<evidence type="ECO:0000256" key="1">
    <source>
        <dbReference type="SAM" id="MobiDB-lite"/>
    </source>
</evidence>
<organism evidence="2 3">
    <name type="scientific">Mycena rosella</name>
    <name type="common">Pink bonnet</name>
    <name type="synonym">Agaricus rosellus</name>
    <dbReference type="NCBI Taxonomy" id="1033263"/>
    <lineage>
        <taxon>Eukaryota</taxon>
        <taxon>Fungi</taxon>
        <taxon>Dikarya</taxon>
        <taxon>Basidiomycota</taxon>
        <taxon>Agaricomycotina</taxon>
        <taxon>Agaricomycetes</taxon>
        <taxon>Agaricomycetidae</taxon>
        <taxon>Agaricales</taxon>
        <taxon>Marasmiineae</taxon>
        <taxon>Mycenaceae</taxon>
        <taxon>Mycena</taxon>
    </lineage>
</organism>
<protein>
    <submittedName>
        <fullName evidence="2">Uncharacterized protein</fullName>
    </submittedName>
</protein>
<keyword evidence="3" id="KW-1185">Reference proteome</keyword>
<reference evidence="2" key="1">
    <citation type="submission" date="2023-03" db="EMBL/GenBank/DDBJ databases">
        <title>Massive genome expansion in bonnet fungi (Mycena s.s.) driven by repeated elements and novel gene families across ecological guilds.</title>
        <authorList>
            <consortium name="Lawrence Berkeley National Laboratory"/>
            <person name="Harder C.B."/>
            <person name="Miyauchi S."/>
            <person name="Viragh M."/>
            <person name="Kuo A."/>
            <person name="Thoen E."/>
            <person name="Andreopoulos B."/>
            <person name="Lu D."/>
            <person name="Skrede I."/>
            <person name="Drula E."/>
            <person name="Henrissat B."/>
            <person name="Morin E."/>
            <person name="Kohler A."/>
            <person name="Barry K."/>
            <person name="LaButti K."/>
            <person name="Morin E."/>
            <person name="Salamov A."/>
            <person name="Lipzen A."/>
            <person name="Mereny Z."/>
            <person name="Hegedus B."/>
            <person name="Baldrian P."/>
            <person name="Stursova M."/>
            <person name="Weitz H."/>
            <person name="Taylor A."/>
            <person name="Grigoriev I.V."/>
            <person name="Nagy L.G."/>
            <person name="Martin F."/>
            <person name="Kauserud H."/>
        </authorList>
    </citation>
    <scope>NUCLEOTIDE SEQUENCE</scope>
    <source>
        <strain evidence="2">CBHHK067</strain>
    </source>
</reference>
<name>A0AAD7CXV5_MYCRO</name>
<dbReference type="Proteomes" id="UP001221757">
    <property type="component" value="Unassembled WGS sequence"/>
</dbReference>